<sequence>MKDVKRLLLRKIQFALQYHGGTASLQDIYAYVEKSYYQLELDRYKDWKGHVNKQIRAHSSDSASFTGKEDLFYSTGNKGIWGLRQSNN</sequence>
<proteinExistence type="predicted"/>
<evidence type="ECO:0000313" key="1">
    <source>
        <dbReference type="EMBL" id="WDH76694.1"/>
    </source>
</evidence>
<gene>
    <name evidence="1" type="ORF">PTI97_04045</name>
</gene>
<name>A0ABY7X3J8_9BACL</name>
<organism evidence="1 2">
    <name type="scientific">Exiguobacterium marinum</name>
    <dbReference type="NCBI Taxonomy" id="273528"/>
    <lineage>
        <taxon>Bacteria</taxon>
        <taxon>Bacillati</taxon>
        <taxon>Bacillota</taxon>
        <taxon>Bacilli</taxon>
        <taxon>Bacillales</taxon>
        <taxon>Bacillales Family XII. Incertae Sedis</taxon>
        <taxon>Exiguobacterium</taxon>
    </lineage>
</organism>
<dbReference type="EMBL" id="CP118099">
    <property type="protein sequence ID" value="WDH76694.1"/>
    <property type="molecule type" value="Genomic_DNA"/>
</dbReference>
<accession>A0ABY7X3J8</accession>
<keyword evidence="2" id="KW-1185">Reference proteome</keyword>
<dbReference type="RefSeq" id="WP_274357298.1">
    <property type="nucleotide sequence ID" value="NZ_CP118099.1"/>
</dbReference>
<protein>
    <submittedName>
        <fullName evidence="1">Uncharacterized protein</fullName>
    </submittedName>
</protein>
<evidence type="ECO:0000313" key="2">
    <source>
        <dbReference type="Proteomes" id="UP001213680"/>
    </source>
</evidence>
<reference evidence="1 2" key="1">
    <citation type="submission" date="2023-02" db="EMBL/GenBank/DDBJ databases">
        <title>A bacterium isolated from plastisphere.</title>
        <authorList>
            <person name="Sun Y."/>
        </authorList>
    </citation>
    <scope>NUCLEOTIDE SEQUENCE [LARGE SCALE GENOMIC DNA]</scope>
    <source>
        <strain evidence="2">a-1</strain>
    </source>
</reference>
<dbReference type="Proteomes" id="UP001213680">
    <property type="component" value="Chromosome"/>
</dbReference>